<evidence type="ECO:0000256" key="4">
    <source>
        <dbReference type="ARBA" id="ARBA00023172"/>
    </source>
</evidence>
<dbReference type="PANTHER" id="PTHR33258:SF1">
    <property type="entry name" value="TRANSPOSASE INSL FOR INSERTION SEQUENCE ELEMENT IS186A-RELATED"/>
    <property type="match status" value="1"/>
</dbReference>
<gene>
    <name evidence="7" type="ORF">PI172_0969</name>
    <name evidence="8" type="ORF">PI172_2427</name>
</gene>
<keyword evidence="3" id="KW-0238">DNA-binding</keyword>
<dbReference type="InterPro" id="IPR025399">
    <property type="entry name" value="DUF4372"/>
</dbReference>
<dbReference type="PANTHER" id="PTHR33258">
    <property type="entry name" value="TRANSPOSASE INSL FOR INSERTION SEQUENCE ELEMENT IS186A-RELATED"/>
    <property type="match status" value="1"/>
</dbReference>
<dbReference type="InterPro" id="IPR047952">
    <property type="entry name" value="Transpos_IS4"/>
</dbReference>
<accession>A0AAD1BG38</accession>
<dbReference type="GO" id="GO:0006313">
    <property type="term" value="P:DNA transposition"/>
    <property type="evidence" value="ECO:0007669"/>
    <property type="project" value="InterPro"/>
</dbReference>
<dbReference type="EMBL" id="AP014926">
    <property type="protein sequence ID" value="BAR97155.1"/>
    <property type="molecule type" value="Genomic_DNA"/>
</dbReference>
<dbReference type="GO" id="GO:0004803">
    <property type="term" value="F:transposase activity"/>
    <property type="evidence" value="ECO:0007669"/>
    <property type="project" value="InterPro"/>
</dbReference>
<organism evidence="7 9">
    <name type="scientific">Prevotella intermedia</name>
    <dbReference type="NCBI Taxonomy" id="28131"/>
    <lineage>
        <taxon>Bacteria</taxon>
        <taxon>Pseudomonadati</taxon>
        <taxon>Bacteroidota</taxon>
        <taxon>Bacteroidia</taxon>
        <taxon>Bacteroidales</taxon>
        <taxon>Prevotellaceae</taxon>
        <taxon>Prevotella</taxon>
    </lineage>
</organism>
<keyword evidence="2" id="KW-0815">Transposition</keyword>
<evidence type="ECO:0000313" key="7">
    <source>
        <dbReference type="EMBL" id="BAR95697.1"/>
    </source>
</evidence>
<feature type="domain" description="DUF4372" evidence="6">
    <location>
        <begin position="27"/>
        <end position="99"/>
    </location>
</feature>
<evidence type="ECO:0000256" key="1">
    <source>
        <dbReference type="ARBA" id="ARBA00010075"/>
    </source>
</evidence>
<evidence type="ECO:0000313" key="8">
    <source>
        <dbReference type="EMBL" id="BAR97155.1"/>
    </source>
</evidence>
<dbReference type="InterPro" id="IPR002559">
    <property type="entry name" value="Transposase_11"/>
</dbReference>
<comment type="similarity">
    <text evidence="1">Belongs to the transposase 11 family.</text>
</comment>
<reference evidence="7 9" key="1">
    <citation type="submission" date="2015-07" db="EMBL/GenBank/DDBJ databases">
        <title>Complete genome sequence of Prevotella intermedia strain 17-2.</title>
        <authorList>
            <person name="Nambu T."/>
        </authorList>
    </citation>
    <scope>NUCLEOTIDE SEQUENCE [LARGE SCALE GENOMIC DNA]</scope>
    <source>
        <strain evidence="7 9">17-2</strain>
    </source>
</reference>
<name>A0AAD1BG38_PREIN</name>
<sequence>MDFSPFCYFCFLGQNFNNMGKSTHFIGQPVYNQVIKLLDKQQIKQISLETPRSEAYVKRLDGWTHLVIMLFGVLKHFDSLREVEIGMKAEVNKLHHLGIDYVVRRSTLADANKRRPQEFFAKVYAYLLERYGSFLSDSRSKGEQNTWEKLLYMMDSTTITLFDNILKGVGRHPKSGKKKGGMKVHTVMKYHVGVPMVVRLTSAATHDHYLLKEVHLPKDATLTMDRAYVDYAQFQRLTEEGVCYVTKMKKNLTYTELSSVTYVSPDGLVTHTDKKIVFEKGAIRHQARRVELWSDNSHKSVVLLTNNFELDVKDLEEIYKRRWAIESLYKQLKQNFPLYFFYGDSVNAIQIQTWVVLIANLLCTVISRMIKRHVSFSQLVTMLRLTLMYYTDFISFMENPQNDELIIMAEKANAPPKELDLFD</sequence>
<evidence type="ECO:0000259" key="5">
    <source>
        <dbReference type="Pfam" id="PF01609"/>
    </source>
</evidence>
<evidence type="ECO:0000313" key="9">
    <source>
        <dbReference type="Proteomes" id="UP000067008"/>
    </source>
</evidence>
<dbReference type="InterPro" id="IPR012337">
    <property type="entry name" value="RNaseH-like_sf"/>
</dbReference>
<dbReference type="EMBL" id="AP014925">
    <property type="protein sequence ID" value="BAR95697.1"/>
    <property type="molecule type" value="Genomic_DNA"/>
</dbReference>
<keyword evidence="4" id="KW-0233">DNA recombination</keyword>
<protein>
    <submittedName>
        <fullName evidence="7">Mobile element protein</fullName>
    </submittedName>
</protein>
<dbReference type="AlphaFoldDB" id="A0AAD1BG38"/>
<evidence type="ECO:0000256" key="3">
    <source>
        <dbReference type="ARBA" id="ARBA00023125"/>
    </source>
</evidence>
<dbReference type="NCBIfam" id="NF033592">
    <property type="entry name" value="transpos_IS4_1"/>
    <property type="match status" value="1"/>
</dbReference>
<dbReference type="Proteomes" id="UP000067008">
    <property type="component" value="Chromosome 2"/>
</dbReference>
<evidence type="ECO:0000256" key="2">
    <source>
        <dbReference type="ARBA" id="ARBA00022578"/>
    </source>
</evidence>
<dbReference type="Pfam" id="PF14294">
    <property type="entry name" value="DUF4372"/>
    <property type="match status" value="1"/>
</dbReference>
<feature type="domain" description="Transposase IS4-like" evidence="5">
    <location>
        <begin position="151"/>
        <end position="359"/>
    </location>
</feature>
<evidence type="ECO:0000259" key="6">
    <source>
        <dbReference type="Pfam" id="PF14294"/>
    </source>
</evidence>
<dbReference type="Proteomes" id="UP000067008">
    <property type="component" value="Chromosome 1"/>
</dbReference>
<proteinExistence type="inferred from homology"/>
<dbReference type="GO" id="GO:0003677">
    <property type="term" value="F:DNA binding"/>
    <property type="evidence" value="ECO:0007669"/>
    <property type="project" value="UniProtKB-KW"/>
</dbReference>
<dbReference type="SUPFAM" id="SSF53098">
    <property type="entry name" value="Ribonuclease H-like"/>
    <property type="match status" value="1"/>
</dbReference>
<dbReference type="Pfam" id="PF01609">
    <property type="entry name" value="DDE_Tnp_1"/>
    <property type="match status" value="1"/>
</dbReference>
<dbReference type="OMA" id="QIWVALI"/>